<dbReference type="PROSITE" id="PS50995">
    <property type="entry name" value="HTH_MARR_2"/>
    <property type="match status" value="1"/>
</dbReference>
<proteinExistence type="predicted"/>
<sequence length="158" mass="18019">MQDEHQRVTRSTEVLYSFAGVHNNMMRLIQRSAVENGLSVPQYSILMALLSRNEMTQKKVGEKTFLPKSTLSQAVDGLVREGLLRRQPVEGNRREVLLSLSEKGMTRIRTLHLQEGGIHQAVQSVLESLTEQQVNDLLRTHKQITDLLEKGETEEQKK</sequence>
<keyword evidence="3" id="KW-0804">Transcription</keyword>
<accession>A0A1N6N8Y0</accession>
<gene>
    <name evidence="5" type="ORF">B1B05_00290</name>
    <name evidence="6" type="ORF">SAMN05443094_10159</name>
</gene>
<reference evidence="6 7" key="1">
    <citation type="submission" date="2017-01" db="EMBL/GenBank/DDBJ databases">
        <authorList>
            <person name="Mah S.A."/>
            <person name="Swanson W.J."/>
            <person name="Moy G.W."/>
            <person name="Vacquier V.D."/>
        </authorList>
    </citation>
    <scope>NUCLEOTIDE SEQUENCE [LARGE SCALE GENOMIC DNA]</scope>
    <source>
        <strain evidence="6 7">NIO-1016</strain>
    </source>
</reference>
<evidence type="ECO:0000256" key="2">
    <source>
        <dbReference type="ARBA" id="ARBA00023125"/>
    </source>
</evidence>
<evidence type="ECO:0000256" key="1">
    <source>
        <dbReference type="ARBA" id="ARBA00023015"/>
    </source>
</evidence>
<dbReference type="InterPro" id="IPR000835">
    <property type="entry name" value="HTH_MarR-typ"/>
</dbReference>
<keyword evidence="8" id="KW-1185">Reference proteome</keyword>
<organism evidence="6 7">
    <name type="scientific">Domibacillus enclensis</name>
    <dbReference type="NCBI Taxonomy" id="1017273"/>
    <lineage>
        <taxon>Bacteria</taxon>
        <taxon>Bacillati</taxon>
        <taxon>Bacillota</taxon>
        <taxon>Bacilli</taxon>
        <taxon>Bacillales</taxon>
        <taxon>Bacillaceae</taxon>
        <taxon>Domibacillus</taxon>
    </lineage>
</organism>
<dbReference type="Proteomes" id="UP000215545">
    <property type="component" value="Unassembled WGS sequence"/>
</dbReference>
<keyword evidence="2 6" id="KW-0238">DNA-binding</keyword>
<dbReference type="OrthoDB" id="2352979at2"/>
<dbReference type="Gene3D" id="1.10.10.10">
    <property type="entry name" value="Winged helix-like DNA-binding domain superfamily/Winged helix DNA-binding domain"/>
    <property type="match status" value="1"/>
</dbReference>
<evidence type="ECO:0000313" key="7">
    <source>
        <dbReference type="Proteomes" id="UP000186385"/>
    </source>
</evidence>
<evidence type="ECO:0000259" key="4">
    <source>
        <dbReference type="PROSITE" id="PS50995"/>
    </source>
</evidence>
<dbReference type="RefSeq" id="WP_045851795.1">
    <property type="nucleotide sequence ID" value="NZ_FTLX01000001.1"/>
</dbReference>
<dbReference type="PANTHER" id="PTHR33164">
    <property type="entry name" value="TRANSCRIPTIONAL REGULATOR, MARR FAMILY"/>
    <property type="match status" value="1"/>
</dbReference>
<dbReference type="Pfam" id="PF12802">
    <property type="entry name" value="MarR_2"/>
    <property type="match status" value="1"/>
</dbReference>
<evidence type="ECO:0000313" key="6">
    <source>
        <dbReference type="EMBL" id="SIP88574.1"/>
    </source>
</evidence>
<dbReference type="STRING" id="1017273.SAMN05443094_10159"/>
<dbReference type="PROSITE" id="PS01117">
    <property type="entry name" value="HTH_MARR_1"/>
    <property type="match status" value="1"/>
</dbReference>
<dbReference type="InterPro" id="IPR039422">
    <property type="entry name" value="MarR/SlyA-like"/>
</dbReference>
<feature type="domain" description="HTH marR-type" evidence="4">
    <location>
        <begin position="11"/>
        <end position="146"/>
    </location>
</feature>
<dbReference type="InterPro" id="IPR036388">
    <property type="entry name" value="WH-like_DNA-bd_sf"/>
</dbReference>
<evidence type="ECO:0000313" key="5">
    <source>
        <dbReference type="EMBL" id="OXS79963.1"/>
    </source>
</evidence>
<dbReference type="SUPFAM" id="SSF46785">
    <property type="entry name" value="Winged helix' DNA-binding domain"/>
    <property type="match status" value="1"/>
</dbReference>
<dbReference type="GO" id="GO:0003700">
    <property type="term" value="F:DNA-binding transcription factor activity"/>
    <property type="evidence" value="ECO:0007669"/>
    <property type="project" value="InterPro"/>
</dbReference>
<dbReference type="SMART" id="SM00347">
    <property type="entry name" value="HTH_MARR"/>
    <property type="match status" value="1"/>
</dbReference>
<dbReference type="GO" id="GO:0003677">
    <property type="term" value="F:DNA binding"/>
    <property type="evidence" value="ECO:0007669"/>
    <property type="project" value="UniProtKB-KW"/>
</dbReference>
<reference evidence="5" key="3">
    <citation type="submission" date="2017-03" db="EMBL/GenBank/DDBJ databases">
        <authorList>
            <person name="Dastager S.G."/>
            <person name="Neurgaonkar P.S."/>
            <person name="Dharne M.S."/>
        </authorList>
    </citation>
    <scope>NUCLEOTIDE SEQUENCE</scope>
    <source>
        <strain evidence="5">DSM 25145</strain>
    </source>
</reference>
<dbReference type="EMBL" id="FTLX01000001">
    <property type="protein sequence ID" value="SIP88574.1"/>
    <property type="molecule type" value="Genomic_DNA"/>
</dbReference>
<protein>
    <submittedName>
        <fullName evidence="6">DNA-binding transcriptional regulator, MarR family</fullName>
    </submittedName>
    <submittedName>
        <fullName evidence="5">MarR family transcriptional regulator</fullName>
    </submittedName>
</protein>
<dbReference type="InterPro" id="IPR036390">
    <property type="entry name" value="WH_DNA-bd_sf"/>
</dbReference>
<keyword evidence="1" id="KW-0805">Transcription regulation</keyword>
<dbReference type="PANTHER" id="PTHR33164:SF99">
    <property type="entry name" value="MARR FAMILY REGULATORY PROTEIN"/>
    <property type="match status" value="1"/>
</dbReference>
<dbReference type="InterPro" id="IPR023187">
    <property type="entry name" value="Tscrpt_reg_MarR-type_CS"/>
</dbReference>
<evidence type="ECO:0000313" key="8">
    <source>
        <dbReference type="Proteomes" id="UP000215545"/>
    </source>
</evidence>
<dbReference type="EMBL" id="MWSK01000001">
    <property type="protein sequence ID" value="OXS79963.1"/>
    <property type="molecule type" value="Genomic_DNA"/>
</dbReference>
<name>A0A1N6N8Y0_9BACI</name>
<dbReference type="Proteomes" id="UP000186385">
    <property type="component" value="Unassembled WGS sequence"/>
</dbReference>
<reference evidence="8" key="2">
    <citation type="submission" date="2017-03" db="EMBL/GenBank/DDBJ databases">
        <title>Bacillus sp. V-88(T) DSM27956, whole genome shotgun sequencing project.</title>
        <authorList>
            <person name="Dastager S.G."/>
            <person name="Neurgaonkar P.S."/>
            <person name="Dharne M.S."/>
        </authorList>
    </citation>
    <scope>NUCLEOTIDE SEQUENCE [LARGE SCALE GENOMIC DNA]</scope>
    <source>
        <strain evidence="8">DSM 25145</strain>
    </source>
</reference>
<evidence type="ECO:0000256" key="3">
    <source>
        <dbReference type="ARBA" id="ARBA00023163"/>
    </source>
</evidence>
<dbReference type="AlphaFoldDB" id="A0A1N6N8Y0"/>
<dbReference type="GO" id="GO:0006950">
    <property type="term" value="P:response to stress"/>
    <property type="evidence" value="ECO:0007669"/>
    <property type="project" value="TreeGrafter"/>
</dbReference>